<name>R7UA74_CAPTE</name>
<keyword evidence="1" id="KW-1133">Transmembrane helix</keyword>
<dbReference type="SUPFAM" id="SSF90112">
    <property type="entry name" value="Neurotransmitter-gated ion-channel transmembrane pore"/>
    <property type="match status" value="1"/>
</dbReference>
<gene>
    <name evidence="3" type="ORF">CAPTEDRAFT_106750</name>
</gene>
<reference evidence="4" key="3">
    <citation type="submission" date="2015-06" db="UniProtKB">
        <authorList>
            <consortium name="EnsemblMetazoa"/>
        </authorList>
    </citation>
    <scope>IDENTIFICATION</scope>
</reference>
<accession>R7UA74</accession>
<dbReference type="EMBL" id="AMQN01009790">
    <property type="status" value="NOT_ANNOTATED_CDS"/>
    <property type="molecule type" value="Genomic_DNA"/>
</dbReference>
<dbReference type="OMA" id="AFISTCT"/>
<evidence type="ECO:0000313" key="5">
    <source>
        <dbReference type="Proteomes" id="UP000014760"/>
    </source>
</evidence>
<feature type="transmembrane region" description="Helical" evidence="1">
    <location>
        <begin position="57"/>
        <end position="80"/>
    </location>
</feature>
<dbReference type="InterPro" id="IPR038050">
    <property type="entry name" value="Neuro_actylchol_rec"/>
</dbReference>
<dbReference type="InterPro" id="IPR006201">
    <property type="entry name" value="Neur_channel"/>
</dbReference>
<organism evidence="3">
    <name type="scientific">Capitella teleta</name>
    <name type="common">Polychaete worm</name>
    <dbReference type="NCBI Taxonomy" id="283909"/>
    <lineage>
        <taxon>Eukaryota</taxon>
        <taxon>Metazoa</taxon>
        <taxon>Spiralia</taxon>
        <taxon>Lophotrochozoa</taxon>
        <taxon>Annelida</taxon>
        <taxon>Polychaeta</taxon>
        <taxon>Sedentaria</taxon>
        <taxon>Scolecida</taxon>
        <taxon>Capitellidae</taxon>
        <taxon>Capitella</taxon>
    </lineage>
</organism>
<dbReference type="STRING" id="283909.R7UA74"/>
<dbReference type="HOGENOM" id="CLU_2177294_0_0_1"/>
<evidence type="ECO:0000313" key="4">
    <source>
        <dbReference type="EnsemblMetazoa" id="CapteP106750"/>
    </source>
</evidence>
<reference evidence="5" key="1">
    <citation type="submission" date="2012-12" db="EMBL/GenBank/DDBJ databases">
        <authorList>
            <person name="Hellsten U."/>
            <person name="Grimwood J."/>
            <person name="Chapman J.A."/>
            <person name="Shapiro H."/>
            <person name="Aerts A."/>
            <person name="Otillar R.P."/>
            <person name="Terry A.Y."/>
            <person name="Boore J.L."/>
            <person name="Simakov O."/>
            <person name="Marletaz F."/>
            <person name="Cho S.-J."/>
            <person name="Edsinger-Gonzales E."/>
            <person name="Havlak P."/>
            <person name="Kuo D.-H."/>
            <person name="Larsson T."/>
            <person name="Lv J."/>
            <person name="Arendt D."/>
            <person name="Savage R."/>
            <person name="Osoegawa K."/>
            <person name="de Jong P."/>
            <person name="Lindberg D.R."/>
            <person name="Seaver E.C."/>
            <person name="Weisblat D.A."/>
            <person name="Putnam N.H."/>
            <person name="Grigoriev I.V."/>
            <person name="Rokhsar D.S."/>
        </authorList>
    </citation>
    <scope>NUCLEOTIDE SEQUENCE</scope>
    <source>
        <strain evidence="5">I ESC-2004</strain>
    </source>
</reference>
<evidence type="ECO:0000313" key="3">
    <source>
        <dbReference type="EMBL" id="ELU00041.1"/>
    </source>
</evidence>
<feature type="domain" description="Neurotransmitter-gated ion-channel transmembrane" evidence="2">
    <location>
        <begin position="1"/>
        <end position="86"/>
    </location>
</feature>
<dbReference type="GO" id="GO:0005216">
    <property type="term" value="F:monoatomic ion channel activity"/>
    <property type="evidence" value="ECO:0007669"/>
    <property type="project" value="InterPro"/>
</dbReference>
<proteinExistence type="predicted"/>
<protein>
    <recommendedName>
        <fullName evidence="2">Neurotransmitter-gated ion-channel transmembrane domain-containing protein</fullName>
    </recommendedName>
</protein>
<dbReference type="Pfam" id="PF02932">
    <property type="entry name" value="Neur_chan_memb"/>
    <property type="match status" value="1"/>
</dbReference>
<dbReference type="GO" id="GO:0004888">
    <property type="term" value="F:transmembrane signaling receptor activity"/>
    <property type="evidence" value="ECO:0007669"/>
    <property type="project" value="InterPro"/>
</dbReference>
<evidence type="ECO:0000259" key="2">
    <source>
        <dbReference type="Pfam" id="PF02932"/>
    </source>
</evidence>
<dbReference type="EMBL" id="KB306242">
    <property type="protein sequence ID" value="ELU00041.1"/>
    <property type="molecule type" value="Genomic_DNA"/>
</dbReference>
<feature type="transmembrane region" description="Helical" evidence="1">
    <location>
        <begin position="5"/>
        <end position="25"/>
    </location>
</feature>
<dbReference type="InterPro" id="IPR036719">
    <property type="entry name" value="Neuro-gated_channel_TM_sf"/>
</dbReference>
<dbReference type="PANTHER" id="PTHR18945">
    <property type="entry name" value="NEUROTRANSMITTER GATED ION CHANNEL"/>
    <property type="match status" value="1"/>
</dbReference>
<dbReference type="PRINTS" id="PR00253">
    <property type="entry name" value="GABAARECEPTR"/>
</dbReference>
<keyword evidence="1" id="KW-0812">Transmembrane</keyword>
<dbReference type="GO" id="GO:0016020">
    <property type="term" value="C:membrane"/>
    <property type="evidence" value="ECO:0007669"/>
    <property type="project" value="InterPro"/>
</dbReference>
<dbReference type="InterPro" id="IPR006029">
    <property type="entry name" value="Neurotrans-gated_channel_TM"/>
</dbReference>
<reference evidence="3 5" key="2">
    <citation type="journal article" date="2013" name="Nature">
        <title>Insights into bilaterian evolution from three spiralian genomes.</title>
        <authorList>
            <person name="Simakov O."/>
            <person name="Marletaz F."/>
            <person name="Cho S.J."/>
            <person name="Edsinger-Gonzales E."/>
            <person name="Havlak P."/>
            <person name="Hellsten U."/>
            <person name="Kuo D.H."/>
            <person name="Larsson T."/>
            <person name="Lv J."/>
            <person name="Arendt D."/>
            <person name="Savage R."/>
            <person name="Osoegawa K."/>
            <person name="de Jong P."/>
            <person name="Grimwood J."/>
            <person name="Chapman J.A."/>
            <person name="Shapiro H."/>
            <person name="Aerts A."/>
            <person name="Otillar R.P."/>
            <person name="Terry A.Y."/>
            <person name="Boore J.L."/>
            <person name="Grigoriev I.V."/>
            <person name="Lindberg D.R."/>
            <person name="Seaver E.C."/>
            <person name="Weisblat D.A."/>
            <person name="Putnam N.H."/>
            <person name="Rokhsar D.S."/>
        </authorList>
    </citation>
    <scope>NUCLEOTIDE SEQUENCE</scope>
    <source>
        <strain evidence="3 5">I ESC-2004</strain>
    </source>
</reference>
<dbReference type="CDD" id="cd19049">
    <property type="entry name" value="LGIC_TM_anion"/>
    <property type="match status" value="1"/>
</dbReference>
<dbReference type="Proteomes" id="UP000014760">
    <property type="component" value="Unassembled WGS sequence"/>
</dbReference>
<keyword evidence="1" id="KW-0472">Membrane</keyword>
<evidence type="ECO:0000256" key="1">
    <source>
        <dbReference type="SAM" id="Phobius"/>
    </source>
</evidence>
<dbReference type="InterPro" id="IPR006028">
    <property type="entry name" value="GABAA/Glycine_rcpt"/>
</dbReference>
<dbReference type="OrthoDB" id="407674at2759"/>
<dbReference type="EnsemblMetazoa" id="CapteT106750">
    <property type="protein sequence ID" value="CapteP106750"/>
    <property type="gene ID" value="CapteG106750"/>
</dbReference>
<dbReference type="Gene3D" id="1.20.58.390">
    <property type="entry name" value="Neurotransmitter-gated ion-channel transmembrane domain"/>
    <property type="match status" value="1"/>
</dbReference>
<sequence>IPSILIVMLCWLPFWIYLKFVFARIRLGLLTVLTMTNKTSEVASTLPKVSCVKAIDIWMTTCLAFVSSAFIEYAIANVLLNREERILKPEVPKCREVLFKPETQPAVLVV</sequence>
<dbReference type="AlphaFoldDB" id="R7UA74"/>
<feature type="non-terminal residue" evidence="3">
    <location>
        <position position="1"/>
    </location>
</feature>
<keyword evidence="5" id="KW-1185">Reference proteome</keyword>